<sequence>MKIIGLVLIILIAILQYRIWWGEGSYREINQLEQQIAEQTKINSQLKVQNSDLQKEIQALRKNPELLEEIAREKLGLIKPNETFYRIIPKK</sequence>
<reference evidence="1 2" key="1">
    <citation type="submission" date="2024-06" db="EMBL/GenBank/DDBJ databases">
        <authorList>
            <person name="Li F."/>
        </authorList>
    </citation>
    <scope>NUCLEOTIDE SEQUENCE [LARGE SCALE GENOMIC DNA]</scope>
    <source>
        <strain evidence="1 2">GXAS 311</strain>
    </source>
</reference>
<evidence type="ECO:0000313" key="1">
    <source>
        <dbReference type="EMBL" id="MET1254165.1"/>
    </source>
</evidence>
<dbReference type="HAMAP" id="MF_00599">
    <property type="entry name" value="FtsB"/>
    <property type="match status" value="1"/>
</dbReference>
<comment type="caution">
    <text evidence="1">The sequence shown here is derived from an EMBL/GenBank/DDBJ whole genome shotgun (WGS) entry which is preliminary data.</text>
</comment>
<dbReference type="Proteomes" id="UP001548189">
    <property type="component" value="Unassembled WGS sequence"/>
</dbReference>
<evidence type="ECO:0000313" key="2">
    <source>
        <dbReference type="Proteomes" id="UP001548189"/>
    </source>
</evidence>
<keyword evidence="2" id="KW-1185">Reference proteome</keyword>
<accession>A0ABV2BQF8</accession>
<protein>
    <submittedName>
        <fullName evidence="1">Septum formation initiator family protein</fullName>
    </submittedName>
</protein>
<dbReference type="PANTHER" id="PTHR37485:SF1">
    <property type="entry name" value="CELL DIVISION PROTEIN FTSB"/>
    <property type="match status" value="1"/>
</dbReference>
<dbReference type="PANTHER" id="PTHR37485">
    <property type="entry name" value="CELL DIVISION PROTEIN FTSB"/>
    <property type="match status" value="1"/>
</dbReference>
<dbReference type="InterPro" id="IPR023081">
    <property type="entry name" value="Cell_div_FtsB"/>
</dbReference>
<dbReference type="InterPro" id="IPR007060">
    <property type="entry name" value="FtsL/DivIC"/>
</dbReference>
<dbReference type="Pfam" id="PF04977">
    <property type="entry name" value="DivIC"/>
    <property type="match status" value="1"/>
</dbReference>
<gene>
    <name evidence="1" type="ORF">ABVT43_03395</name>
</gene>
<proteinExistence type="inferred from homology"/>
<name>A0ABV2BQF8_9GAMM</name>
<organism evidence="1 2">
    <name type="scientific">Aliikangiella maris</name>
    <dbReference type="NCBI Taxonomy" id="3162458"/>
    <lineage>
        <taxon>Bacteria</taxon>
        <taxon>Pseudomonadati</taxon>
        <taxon>Pseudomonadota</taxon>
        <taxon>Gammaproteobacteria</taxon>
        <taxon>Oceanospirillales</taxon>
        <taxon>Pleioneaceae</taxon>
        <taxon>Aliikangiella</taxon>
    </lineage>
</organism>
<dbReference type="EMBL" id="JBEVCJ010000003">
    <property type="protein sequence ID" value="MET1254165.1"/>
    <property type="molecule type" value="Genomic_DNA"/>
</dbReference>